<evidence type="ECO:0000256" key="1">
    <source>
        <dbReference type="SAM" id="Coils"/>
    </source>
</evidence>
<gene>
    <name evidence="2" type="primary">95</name>
    <name evidence="2" type="ORF">PBI_SMOOTHIE_95</name>
</gene>
<dbReference type="EMBL" id="KU998244">
    <property type="protein sequence ID" value="ANA86251.1"/>
    <property type="molecule type" value="Genomic_DNA"/>
</dbReference>
<name>A0A160DEI9_9CAUD</name>
<keyword evidence="1" id="KW-0175">Coiled coil</keyword>
<dbReference type="RefSeq" id="YP_009269208.1">
    <property type="nucleotide sequence ID" value="NC_030696.1"/>
</dbReference>
<dbReference type="GeneID" id="28378554"/>
<reference evidence="2 3" key="1">
    <citation type="submission" date="2016-03" db="EMBL/GenBank/DDBJ databases">
        <authorList>
            <person name="Montgomery M.T."/>
            <person name="Guerrero C.A."/>
            <person name="Mavrich T.N."/>
            <person name="Pope W.H."/>
            <person name="Garlena R.A."/>
            <person name="Russell D.A."/>
            <person name="Jacobs-Sera D."/>
            <person name="Hendrix R.W."/>
            <person name="Hatfull G.F."/>
        </authorList>
    </citation>
    <scope>NUCLEOTIDE SEQUENCE [LARGE SCALE GENOMIC DNA]</scope>
</reference>
<evidence type="ECO:0000313" key="2">
    <source>
        <dbReference type="EMBL" id="ANA86251.1"/>
    </source>
</evidence>
<evidence type="ECO:0000313" key="3">
    <source>
        <dbReference type="Proteomes" id="UP000201458"/>
    </source>
</evidence>
<accession>A0A160DEI9</accession>
<dbReference type="KEGG" id="vg:28378554"/>
<dbReference type="Proteomes" id="UP000201458">
    <property type="component" value="Segment"/>
</dbReference>
<organism evidence="2 3">
    <name type="scientific">Gordonia phage Smoothie</name>
    <dbReference type="NCBI Taxonomy" id="1838078"/>
    <lineage>
        <taxon>Viruses</taxon>
        <taxon>Duplodnaviria</taxon>
        <taxon>Heunggongvirae</taxon>
        <taxon>Uroviricota</taxon>
        <taxon>Caudoviricetes</taxon>
        <taxon>Smoothievirus</taxon>
        <taxon>Smoothievirus smoothie</taxon>
    </lineage>
</organism>
<sequence>MRTEADKVAVEEFDVRRRRTMSDLQEALDLLGSSAIRHAEGHYRDTVRLEALVDQALEILGEKNDGRLLDGIRRLIAERDEARQAKLESEQRAGFAEACCGCDNGGEHVLPTPSPIKPEHWRFAAELIRKSGQIGSWTADNLEWQAQGMEAELAEAERIQDEAIESAITAYFKAAHGCQPKTVYPHVRTGMEAALRAASKVGENA</sequence>
<proteinExistence type="predicted"/>
<protein>
    <submittedName>
        <fullName evidence="2">Uncharacterized protein</fullName>
    </submittedName>
</protein>
<feature type="coiled-coil region" evidence="1">
    <location>
        <begin position="139"/>
        <end position="166"/>
    </location>
</feature>
<keyword evidence="3" id="KW-1185">Reference proteome</keyword>